<dbReference type="InterPro" id="IPR058627">
    <property type="entry name" value="MdtA-like_C"/>
</dbReference>
<dbReference type="InterPro" id="IPR058624">
    <property type="entry name" value="MdtA-like_HH"/>
</dbReference>
<dbReference type="GO" id="GO:0005886">
    <property type="term" value="C:plasma membrane"/>
    <property type="evidence" value="ECO:0007669"/>
    <property type="project" value="TreeGrafter"/>
</dbReference>
<evidence type="ECO:0000259" key="7">
    <source>
        <dbReference type="Pfam" id="PF25967"/>
    </source>
</evidence>
<dbReference type="Gene3D" id="2.40.50.100">
    <property type="match status" value="1"/>
</dbReference>
<dbReference type="OrthoDB" id="9801814at2"/>
<dbReference type="Gene3D" id="2.40.420.20">
    <property type="match status" value="1"/>
</dbReference>
<accession>A0A0T5VV34</accession>
<feature type="domain" description="Multidrug resistance protein MdtA-like barrel-sandwich hybrid" evidence="5">
    <location>
        <begin position="68"/>
        <end position="205"/>
    </location>
</feature>
<dbReference type="Pfam" id="PF25876">
    <property type="entry name" value="HH_MFP_RND"/>
    <property type="match status" value="1"/>
</dbReference>
<feature type="domain" description="Multidrug resistance protein MdtA-like alpha-helical hairpin" evidence="4">
    <location>
        <begin position="107"/>
        <end position="174"/>
    </location>
</feature>
<feature type="domain" description="Multidrug resistance protein MdtA-like beta-barrel" evidence="6">
    <location>
        <begin position="214"/>
        <end position="292"/>
    </location>
</feature>
<evidence type="ECO:0000259" key="6">
    <source>
        <dbReference type="Pfam" id="PF25944"/>
    </source>
</evidence>
<dbReference type="PANTHER" id="PTHR30158">
    <property type="entry name" value="ACRA/E-RELATED COMPONENT OF DRUG EFFLUX TRANSPORTER"/>
    <property type="match status" value="1"/>
</dbReference>
<dbReference type="InterPro" id="IPR006143">
    <property type="entry name" value="RND_pump_MFP"/>
</dbReference>
<dbReference type="InterPro" id="IPR058626">
    <property type="entry name" value="MdtA-like_b-barrel"/>
</dbReference>
<dbReference type="InterPro" id="IPR058625">
    <property type="entry name" value="MdtA-like_BSH"/>
</dbReference>
<dbReference type="Gene3D" id="2.40.30.170">
    <property type="match status" value="1"/>
</dbReference>
<dbReference type="GO" id="GO:0046677">
    <property type="term" value="P:response to antibiotic"/>
    <property type="evidence" value="ECO:0007669"/>
    <property type="project" value="TreeGrafter"/>
</dbReference>
<evidence type="ECO:0000259" key="5">
    <source>
        <dbReference type="Pfam" id="PF25917"/>
    </source>
</evidence>
<feature type="signal peptide" evidence="3">
    <location>
        <begin position="1"/>
        <end position="24"/>
    </location>
</feature>
<protein>
    <submittedName>
        <fullName evidence="8">RND transporter</fullName>
    </submittedName>
</protein>
<keyword evidence="9" id="KW-1185">Reference proteome</keyword>
<dbReference type="STRING" id="687842.ASU31_02840"/>
<dbReference type="Proteomes" id="UP000051950">
    <property type="component" value="Unassembled WGS sequence"/>
</dbReference>
<dbReference type="GO" id="GO:0022857">
    <property type="term" value="F:transmembrane transporter activity"/>
    <property type="evidence" value="ECO:0007669"/>
    <property type="project" value="InterPro"/>
</dbReference>
<feature type="chain" id="PRO_5006665816" evidence="3">
    <location>
        <begin position="25"/>
        <end position="380"/>
    </location>
</feature>
<gene>
    <name evidence="8" type="ORF">ASU31_02840</name>
</gene>
<dbReference type="Pfam" id="PF25917">
    <property type="entry name" value="BSH_RND"/>
    <property type="match status" value="1"/>
</dbReference>
<dbReference type="AlphaFoldDB" id="A0A0T5VV34"/>
<dbReference type="SUPFAM" id="SSF111369">
    <property type="entry name" value="HlyD-like secretion proteins"/>
    <property type="match status" value="1"/>
</dbReference>
<dbReference type="NCBIfam" id="TIGR01730">
    <property type="entry name" value="RND_mfp"/>
    <property type="match status" value="1"/>
</dbReference>
<evidence type="ECO:0000313" key="9">
    <source>
        <dbReference type="Proteomes" id="UP000051950"/>
    </source>
</evidence>
<organism evidence="8 9">
    <name type="scientific">Pedobacter ginsenosidimutans</name>
    <dbReference type="NCBI Taxonomy" id="687842"/>
    <lineage>
        <taxon>Bacteria</taxon>
        <taxon>Pseudomonadati</taxon>
        <taxon>Bacteroidota</taxon>
        <taxon>Sphingobacteriia</taxon>
        <taxon>Sphingobacteriales</taxon>
        <taxon>Sphingobacteriaceae</taxon>
        <taxon>Pedobacter</taxon>
    </lineage>
</organism>
<dbReference type="Pfam" id="PF25944">
    <property type="entry name" value="Beta-barrel_RND"/>
    <property type="match status" value="1"/>
</dbReference>
<evidence type="ECO:0000313" key="8">
    <source>
        <dbReference type="EMBL" id="KRT17497.1"/>
    </source>
</evidence>
<comment type="subcellular location">
    <subcellularLocation>
        <location evidence="1">Cell envelope</location>
    </subcellularLocation>
</comment>
<dbReference type="Gene3D" id="1.10.287.470">
    <property type="entry name" value="Helix hairpin bin"/>
    <property type="match status" value="1"/>
</dbReference>
<reference evidence="8 9" key="1">
    <citation type="submission" date="2015-11" db="EMBL/GenBank/DDBJ databases">
        <title>Sequence of Pedobacter ginsenosidimutans.</title>
        <authorList>
            <person name="Carson E."/>
            <person name="Keyser V."/>
            <person name="Newman J."/>
            <person name="Miller J."/>
        </authorList>
    </citation>
    <scope>NUCLEOTIDE SEQUENCE [LARGE SCALE GENOMIC DNA]</scope>
    <source>
        <strain evidence="8 9">KACC 14530</strain>
    </source>
</reference>
<dbReference type="EMBL" id="LMZQ01000002">
    <property type="protein sequence ID" value="KRT17497.1"/>
    <property type="molecule type" value="Genomic_DNA"/>
</dbReference>
<dbReference type="PROSITE" id="PS51257">
    <property type="entry name" value="PROKAR_LIPOPROTEIN"/>
    <property type="match status" value="1"/>
</dbReference>
<dbReference type="GO" id="GO:0030313">
    <property type="term" value="C:cell envelope"/>
    <property type="evidence" value="ECO:0007669"/>
    <property type="project" value="UniProtKB-SubCell"/>
</dbReference>
<dbReference type="PANTHER" id="PTHR30158:SF23">
    <property type="entry name" value="MULTIDRUG RESISTANCE PROTEIN MEXA"/>
    <property type="match status" value="1"/>
</dbReference>
<comment type="similarity">
    <text evidence="2">Belongs to the membrane fusion protein (MFP) (TC 8.A.1) family.</text>
</comment>
<dbReference type="RefSeq" id="WP_057930892.1">
    <property type="nucleotide sequence ID" value="NZ_LMZQ01000002.1"/>
</dbReference>
<name>A0A0T5VV34_9SPHI</name>
<evidence type="ECO:0000259" key="4">
    <source>
        <dbReference type="Pfam" id="PF25876"/>
    </source>
</evidence>
<proteinExistence type="inferred from homology"/>
<evidence type="ECO:0000256" key="1">
    <source>
        <dbReference type="ARBA" id="ARBA00004196"/>
    </source>
</evidence>
<keyword evidence="3" id="KW-0732">Signal</keyword>
<comment type="caution">
    <text evidence="8">The sequence shown here is derived from an EMBL/GenBank/DDBJ whole genome shotgun (WGS) entry which is preliminary data.</text>
</comment>
<sequence>MIKQKIQAANTIKFFLLIAMSVMAASCGGKQEEAPVQQLTKVDFLTIEPAAASLEKKYPGTIEGSVNVDIKAQVSGYLEQIYVKEGDYVNKGQALFKIKSDVFQEQVNNSQASLKATQAAQATAKIELEKIRPLVEGKVVSPLQLETAQAQYESASAQVSQARAALGSSKINANFAVIKAPVSGYIGRIPNRIGNLVTPSDTAPLTSLSDINQVFVYFSMSEADFISYTKDKKSGAMGNKVEMVMADGKVFDHTGTLELASGNIDQSTGTMALKAIFPNPDKMLRSGGSARIILSRNLSSTLRIPMAGVKDIQDKLFVFVLGDSNKVEMKPIEVAGHSGNDYILQSGLKAGDKIAVNSIDNLNHGMKVAPTPAKGDLSKK</sequence>
<feature type="domain" description="Multidrug resistance protein MdtA-like C-terminal permuted SH3" evidence="7">
    <location>
        <begin position="304"/>
        <end position="360"/>
    </location>
</feature>
<dbReference type="Pfam" id="PF25967">
    <property type="entry name" value="RND-MFP_C"/>
    <property type="match status" value="1"/>
</dbReference>
<evidence type="ECO:0000256" key="2">
    <source>
        <dbReference type="ARBA" id="ARBA00009477"/>
    </source>
</evidence>
<evidence type="ECO:0000256" key="3">
    <source>
        <dbReference type="SAM" id="SignalP"/>
    </source>
</evidence>